<comment type="caution">
    <text evidence="1">The sequence shown here is derived from an EMBL/GenBank/DDBJ whole genome shotgun (WGS) entry which is preliminary data.</text>
</comment>
<sequence length="50" mass="5620">MEQGPPSNLVVSGFNSNSPRKFWFKENKNLFLQAPSKKLLDEAGCQVIKP</sequence>
<evidence type="ECO:0000313" key="1">
    <source>
        <dbReference type="EMBL" id="VTJ75830.1"/>
    </source>
</evidence>
<proteinExistence type="predicted"/>
<keyword evidence="2" id="KW-1185">Reference proteome</keyword>
<feature type="non-terminal residue" evidence="1">
    <location>
        <position position="50"/>
    </location>
</feature>
<dbReference type="Proteomes" id="UP000335636">
    <property type="component" value="Unassembled WGS sequence"/>
</dbReference>
<reference evidence="1" key="1">
    <citation type="submission" date="2019-04" db="EMBL/GenBank/DDBJ databases">
        <authorList>
            <person name="Alioto T."/>
            <person name="Alioto T."/>
        </authorList>
    </citation>
    <scope>NUCLEOTIDE SEQUENCE [LARGE SCALE GENOMIC DNA]</scope>
</reference>
<dbReference type="AlphaFoldDB" id="A0A5E4C3I5"/>
<protein>
    <submittedName>
        <fullName evidence="1">Uncharacterized protein</fullName>
    </submittedName>
</protein>
<organism evidence="1 2">
    <name type="scientific">Marmota monax</name>
    <name type="common">Woodchuck</name>
    <dbReference type="NCBI Taxonomy" id="9995"/>
    <lineage>
        <taxon>Eukaryota</taxon>
        <taxon>Metazoa</taxon>
        <taxon>Chordata</taxon>
        <taxon>Craniata</taxon>
        <taxon>Vertebrata</taxon>
        <taxon>Euteleostomi</taxon>
        <taxon>Mammalia</taxon>
        <taxon>Eutheria</taxon>
        <taxon>Euarchontoglires</taxon>
        <taxon>Glires</taxon>
        <taxon>Rodentia</taxon>
        <taxon>Sciuromorpha</taxon>
        <taxon>Sciuridae</taxon>
        <taxon>Xerinae</taxon>
        <taxon>Marmotini</taxon>
        <taxon>Marmota</taxon>
    </lineage>
</organism>
<accession>A0A5E4C3I5</accession>
<name>A0A5E4C3I5_MARMO</name>
<dbReference type="EMBL" id="CABDUW010000826">
    <property type="protein sequence ID" value="VTJ75830.1"/>
    <property type="molecule type" value="Genomic_DNA"/>
</dbReference>
<gene>
    <name evidence="1" type="ORF">MONAX_5E036169</name>
</gene>
<evidence type="ECO:0000313" key="2">
    <source>
        <dbReference type="Proteomes" id="UP000335636"/>
    </source>
</evidence>